<dbReference type="AlphaFoldDB" id="A0A6C0DVR9"/>
<sequence>MLSKNAQTARLGFKAEEVLTTLPAVTAAFAAYFTKAVKAVVKAPHGKKTDVIVQFADGTSVKIQNKNGDNQRGFSVDRRDGVDLTDSAACRGLIDAVCLKKGGPRPTVASETSLQMVDTCFLGDDATWTPDFITHTQMKDGALQHIAICPMPTFVAALKEEIYAEMVPKRTCVHLSPSIYLQRKGGGKTDKRPDQIQTKWKQGSAVEKLFTSLF</sequence>
<proteinExistence type="predicted"/>
<reference evidence="1" key="1">
    <citation type="journal article" date="2020" name="Nature">
        <title>Giant virus diversity and host interactions through global metagenomics.</title>
        <authorList>
            <person name="Schulz F."/>
            <person name="Roux S."/>
            <person name="Paez-Espino D."/>
            <person name="Jungbluth S."/>
            <person name="Walsh D.A."/>
            <person name="Denef V.J."/>
            <person name="McMahon K.D."/>
            <person name="Konstantinidis K.T."/>
            <person name="Eloe-Fadrosh E.A."/>
            <person name="Kyrpides N.C."/>
            <person name="Woyke T."/>
        </authorList>
    </citation>
    <scope>NUCLEOTIDE SEQUENCE</scope>
    <source>
        <strain evidence="1">GVMAG-M-3300023174-57</strain>
    </source>
</reference>
<name>A0A6C0DVR9_9ZZZZ</name>
<evidence type="ECO:0000313" key="1">
    <source>
        <dbReference type="EMBL" id="QHT19325.1"/>
    </source>
</evidence>
<dbReference type="EMBL" id="MN739664">
    <property type="protein sequence ID" value="QHT19325.1"/>
    <property type="molecule type" value="Genomic_DNA"/>
</dbReference>
<organism evidence="1">
    <name type="scientific">viral metagenome</name>
    <dbReference type="NCBI Taxonomy" id="1070528"/>
    <lineage>
        <taxon>unclassified sequences</taxon>
        <taxon>metagenomes</taxon>
        <taxon>organismal metagenomes</taxon>
    </lineage>
</organism>
<accession>A0A6C0DVR9</accession>
<protein>
    <submittedName>
        <fullName evidence="1">Uncharacterized protein</fullName>
    </submittedName>
</protein>